<dbReference type="EMBL" id="BMQS01000003">
    <property type="protein sequence ID" value="GGT89002.1"/>
    <property type="molecule type" value="Genomic_DNA"/>
</dbReference>
<evidence type="ECO:0000259" key="5">
    <source>
        <dbReference type="Pfam" id="PF10040"/>
    </source>
</evidence>
<dbReference type="GO" id="GO:0016788">
    <property type="term" value="F:hydrolase activity, acting on ester bonds"/>
    <property type="evidence" value="ECO:0007669"/>
    <property type="project" value="InterPro"/>
</dbReference>
<dbReference type="InterPro" id="IPR010156">
    <property type="entry name" value="CRISPR-assoc_prot_Cas6"/>
</dbReference>
<organism evidence="7 9">
    <name type="scientific">Sulfodiicoccus acidiphilus</name>
    <dbReference type="NCBI Taxonomy" id="1670455"/>
    <lineage>
        <taxon>Archaea</taxon>
        <taxon>Thermoproteota</taxon>
        <taxon>Thermoprotei</taxon>
        <taxon>Sulfolobales</taxon>
        <taxon>Sulfolobaceae</taxon>
        <taxon>Sulfodiicoccus</taxon>
    </lineage>
</organism>
<accession>A0A348B585</accession>
<feature type="domain" description="Cas6 N-terminal" evidence="6">
    <location>
        <begin position="3"/>
        <end position="117"/>
    </location>
</feature>
<reference evidence="9" key="2">
    <citation type="submission" date="2018-04" db="EMBL/GenBank/DDBJ databases">
        <title>Complete genome sequence of Sulfodiicoccus acidiphilus strain HS-1.</title>
        <authorList>
            <person name="Sakai H.D."/>
            <person name="Kurosawa N."/>
        </authorList>
    </citation>
    <scope>NUCLEOTIDE SEQUENCE [LARGE SCALE GENOMIC DNA]</scope>
    <source>
        <strain evidence="9">HS-1</strain>
    </source>
</reference>
<keyword evidence="9" id="KW-1185">Reference proteome</keyword>
<evidence type="ECO:0000256" key="2">
    <source>
        <dbReference type="ARBA" id="ARBA00022759"/>
    </source>
</evidence>
<dbReference type="Pfam" id="PF10040">
    <property type="entry name" value="CRISPR_Cas6"/>
    <property type="match status" value="1"/>
</dbReference>
<reference evidence="8" key="4">
    <citation type="submission" date="2020-09" db="EMBL/GenBank/DDBJ databases">
        <authorList>
            <person name="Sun Q."/>
            <person name="Ohkuma M."/>
        </authorList>
    </citation>
    <scope>NUCLEOTIDE SEQUENCE</scope>
    <source>
        <strain evidence="8">JCM 31740</strain>
    </source>
</reference>
<dbReference type="GO" id="GO:0004519">
    <property type="term" value="F:endonuclease activity"/>
    <property type="evidence" value="ECO:0007669"/>
    <property type="project" value="UniProtKB-KW"/>
</dbReference>
<evidence type="ECO:0000256" key="4">
    <source>
        <dbReference type="ARBA" id="ARBA00023118"/>
    </source>
</evidence>
<protein>
    <submittedName>
        <fullName evidence="7">CRISPR-associated endoribonuclease Cas6</fullName>
    </submittedName>
</protein>
<keyword evidence="3" id="KW-0378">Hydrolase</keyword>
<dbReference type="RefSeq" id="WP_158613765.1">
    <property type="nucleotide sequence ID" value="NZ_AP018553.1"/>
</dbReference>
<reference evidence="8" key="1">
    <citation type="journal article" date="2014" name="Int. J. Syst. Evol. Microbiol.">
        <title>Complete genome sequence of Corynebacterium casei LMG S-19264T (=DSM 44701T), isolated from a smear-ripened cheese.</title>
        <authorList>
            <consortium name="US DOE Joint Genome Institute (JGI-PGF)"/>
            <person name="Walter F."/>
            <person name="Albersmeier A."/>
            <person name="Kalinowski J."/>
            <person name="Ruckert C."/>
        </authorList>
    </citation>
    <scope>NUCLEOTIDE SEQUENCE</scope>
    <source>
        <strain evidence="8">JCM 31740</strain>
    </source>
</reference>
<evidence type="ECO:0000259" key="6">
    <source>
        <dbReference type="Pfam" id="PF17952"/>
    </source>
</evidence>
<dbReference type="Pfam" id="PF17952">
    <property type="entry name" value="Cas6_N"/>
    <property type="match status" value="1"/>
</dbReference>
<evidence type="ECO:0000256" key="3">
    <source>
        <dbReference type="ARBA" id="ARBA00022801"/>
    </source>
</evidence>
<dbReference type="NCBIfam" id="TIGR01877">
    <property type="entry name" value="cas_cas6"/>
    <property type="match status" value="1"/>
</dbReference>
<dbReference type="InterPro" id="IPR041165">
    <property type="entry name" value="Cas6_N_arch"/>
</dbReference>
<keyword evidence="4" id="KW-0051">Antiviral defense</keyword>
<dbReference type="Proteomes" id="UP000616143">
    <property type="component" value="Unassembled WGS sequence"/>
</dbReference>
<dbReference type="GeneID" id="38667209"/>
<dbReference type="EMBL" id="AP018553">
    <property type="protein sequence ID" value="BBD73337.1"/>
    <property type="molecule type" value="Genomic_DNA"/>
</dbReference>
<dbReference type="GO" id="GO:0051607">
    <property type="term" value="P:defense response to virus"/>
    <property type="evidence" value="ECO:0007669"/>
    <property type="project" value="UniProtKB-KW"/>
</dbReference>
<dbReference type="Gene3D" id="2.40.30.310">
    <property type="match status" value="1"/>
</dbReference>
<dbReference type="KEGG" id="sacd:HS1genome_1726"/>
<evidence type="ECO:0000256" key="1">
    <source>
        <dbReference type="ARBA" id="ARBA00022722"/>
    </source>
</evidence>
<evidence type="ECO:0000313" key="9">
    <source>
        <dbReference type="Proteomes" id="UP000276741"/>
    </source>
</evidence>
<dbReference type="Proteomes" id="UP000276741">
    <property type="component" value="Chromosome"/>
</dbReference>
<gene>
    <name evidence="8" type="ORF">GCM10007116_03530</name>
    <name evidence="7" type="ORF">HS1genome_1726</name>
</gene>
<evidence type="ECO:0000313" key="7">
    <source>
        <dbReference type="EMBL" id="BBD73337.1"/>
    </source>
</evidence>
<dbReference type="OrthoDB" id="42729at2157"/>
<dbReference type="Gene3D" id="3.30.70.1900">
    <property type="match status" value="1"/>
</dbReference>
<keyword evidence="2" id="KW-0255">Endonuclease</keyword>
<sequence>MIVKAEFGVRSKEELVVQPFSSKVSRTALIQASESYRKAAESNEPLKPFRVTALRTERGVLYSRGQGFVKLFPDVQYTFSATSIQEDFTEELLSKPAFSFEIYGKKLLCELLKLEVVNHLDVSAQESRLYKVNFLTPTLLQFPRPRLKRKKNRYILFPYPPVMFSSLAQHWNRYFSPPVSRATGTRALYFFREVDYSLSPVTVRYDEGFVRGFVGWVLYSLEARKGSKLRADVRRLLAYANYVGVGKSRSVGFGEVIVKETS</sequence>
<evidence type="ECO:0000313" key="8">
    <source>
        <dbReference type="EMBL" id="GGT89002.1"/>
    </source>
</evidence>
<dbReference type="InterPro" id="IPR019267">
    <property type="entry name" value="CRISPR-assoc_Cas6_C"/>
</dbReference>
<keyword evidence="1" id="KW-0540">Nuclease</keyword>
<dbReference type="AlphaFoldDB" id="A0A348B585"/>
<reference evidence="7" key="3">
    <citation type="journal article" date="2019" name="BMC Res. Notes">
        <title>Complete genome sequence of the Sulfodiicoccus acidiphilus strain HS-1T, the first crenarchaeon that lacks polB3, isolated from an acidic hot spring in Ohwaku-dani, Hakone, Japan.</title>
        <authorList>
            <person name="Sakai H.D."/>
            <person name="Kurosawa N."/>
        </authorList>
    </citation>
    <scope>NUCLEOTIDE SEQUENCE</scope>
    <source>
        <strain evidence="7">HS-1</strain>
    </source>
</reference>
<feature type="domain" description="CRISPR-associated protein Cas6 C-terminal" evidence="5">
    <location>
        <begin position="132"/>
        <end position="256"/>
    </location>
</feature>
<proteinExistence type="predicted"/>
<name>A0A348B585_9CREN</name>